<dbReference type="GO" id="GO:0003676">
    <property type="term" value="F:nucleic acid binding"/>
    <property type="evidence" value="ECO:0007669"/>
    <property type="project" value="InterPro"/>
</dbReference>
<dbReference type="GO" id="GO:0006351">
    <property type="term" value="P:DNA-templated transcription"/>
    <property type="evidence" value="ECO:0007669"/>
    <property type="project" value="InterPro"/>
</dbReference>
<sequence>MSVPLEYLNSEKYVEYRGSVMARLDAIYMPIYIYFTMPITAQNEMVLRIENSIYQSSKLKYKNGSDKLIFIMEEDFINCYATISYNILNYISNNNDFAIKILLSTKLQNNIGFIEVADLVPELYNNILDIIKVRNSQVVAKKFSSLYKCPKCHAKRAEIEVVQMRSFDEPPNITAQCAECNHRWTMG</sequence>
<dbReference type="InterPro" id="IPR001222">
    <property type="entry name" value="Znf_TFIIS"/>
</dbReference>
<keyword evidence="3" id="KW-0862">Zinc</keyword>
<dbReference type="GO" id="GO:0008270">
    <property type="term" value="F:zinc ion binding"/>
    <property type="evidence" value="ECO:0007669"/>
    <property type="project" value="UniProtKB-KW"/>
</dbReference>
<name>A0A6C0BCI2_9ZZZZ</name>
<dbReference type="PROSITE" id="PS00466">
    <property type="entry name" value="ZF_TFIIS_1"/>
    <property type="match status" value="1"/>
</dbReference>
<dbReference type="SMART" id="SM00440">
    <property type="entry name" value="ZnF_C2C2"/>
    <property type="match status" value="1"/>
</dbReference>
<evidence type="ECO:0000313" key="5">
    <source>
        <dbReference type="EMBL" id="QHS89712.1"/>
    </source>
</evidence>
<evidence type="ECO:0000256" key="2">
    <source>
        <dbReference type="ARBA" id="ARBA00022771"/>
    </source>
</evidence>
<dbReference type="Gene3D" id="2.20.25.10">
    <property type="match status" value="1"/>
</dbReference>
<feature type="domain" description="TFIIS-type" evidence="4">
    <location>
        <begin position="145"/>
        <end position="185"/>
    </location>
</feature>
<organism evidence="5">
    <name type="scientific">viral metagenome</name>
    <dbReference type="NCBI Taxonomy" id="1070528"/>
    <lineage>
        <taxon>unclassified sequences</taxon>
        <taxon>metagenomes</taxon>
        <taxon>organismal metagenomes</taxon>
    </lineage>
</organism>
<dbReference type="AlphaFoldDB" id="A0A6C0BCI2"/>
<dbReference type="Pfam" id="PF01096">
    <property type="entry name" value="Zn_ribbon_TFIIS"/>
    <property type="match status" value="1"/>
</dbReference>
<dbReference type="SUPFAM" id="SSF57783">
    <property type="entry name" value="Zinc beta-ribbon"/>
    <property type="match status" value="1"/>
</dbReference>
<keyword evidence="2" id="KW-0863">Zinc-finger</keyword>
<evidence type="ECO:0000256" key="3">
    <source>
        <dbReference type="ARBA" id="ARBA00022833"/>
    </source>
</evidence>
<proteinExistence type="predicted"/>
<reference evidence="5" key="1">
    <citation type="journal article" date="2020" name="Nature">
        <title>Giant virus diversity and host interactions through global metagenomics.</title>
        <authorList>
            <person name="Schulz F."/>
            <person name="Roux S."/>
            <person name="Paez-Espino D."/>
            <person name="Jungbluth S."/>
            <person name="Walsh D.A."/>
            <person name="Denef V.J."/>
            <person name="McMahon K.D."/>
            <person name="Konstantinidis K.T."/>
            <person name="Eloe-Fadrosh E.A."/>
            <person name="Kyrpides N.C."/>
            <person name="Woyke T."/>
        </authorList>
    </citation>
    <scope>NUCLEOTIDE SEQUENCE</scope>
    <source>
        <strain evidence="5">GVMAG-M-3300010160-26</strain>
    </source>
</reference>
<dbReference type="EMBL" id="MN739117">
    <property type="protein sequence ID" value="QHS89712.1"/>
    <property type="molecule type" value="Genomic_DNA"/>
</dbReference>
<dbReference type="PROSITE" id="PS51133">
    <property type="entry name" value="ZF_TFIIS_2"/>
    <property type="match status" value="1"/>
</dbReference>
<evidence type="ECO:0000256" key="1">
    <source>
        <dbReference type="ARBA" id="ARBA00022723"/>
    </source>
</evidence>
<accession>A0A6C0BCI2</accession>
<protein>
    <recommendedName>
        <fullName evidence="4">TFIIS-type domain-containing protein</fullName>
    </recommendedName>
</protein>
<keyword evidence="1" id="KW-0479">Metal-binding</keyword>
<evidence type="ECO:0000259" key="4">
    <source>
        <dbReference type="PROSITE" id="PS51133"/>
    </source>
</evidence>